<evidence type="ECO:0008006" key="5">
    <source>
        <dbReference type="Google" id="ProtNLM"/>
    </source>
</evidence>
<name>A0A917EZY0_9MICO</name>
<feature type="transmembrane region" description="Helical" evidence="2">
    <location>
        <begin position="92"/>
        <end position="113"/>
    </location>
</feature>
<proteinExistence type="predicted"/>
<dbReference type="Proteomes" id="UP000598775">
    <property type="component" value="Unassembled WGS sequence"/>
</dbReference>
<feature type="region of interest" description="Disordered" evidence="1">
    <location>
        <begin position="1"/>
        <end position="41"/>
    </location>
</feature>
<dbReference type="InterPro" id="IPR022062">
    <property type="entry name" value="DUF3618"/>
</dbReference>
<gene>
    <name evidence="3" type="ORF">GCM10011399_31820</name>
</gene>
<feature type="compositionally biased region" description="Low complexity" evidence="1">
    <location>
        <begin position="10"/>
        <end position="26"/>
    </location>
</feature>
<dbReference type="AlphaFoldDB" id="A0A917EZY0"/>
<comment type="caution">
    <text evidence="3">The sequence shown here is derived from an EMBL/GenBank/DDBJ whole genome shotgun (WGS) entry which is preliminary data.</text>
</comment>
<dbReference type="RefSeq" id="WP_188680009.1">
    <property type="nucleotide sequence ID" value="NZ_BMGP01000006.1"/>
</dbReference>
<keyword evidence="2" id="KW-0812">Transmembrane</keyword>
<organism evidence="3 4">
    <name type="scientific">Subtercola lobariae</name>
    <dbReference type="NCBI Taxonomy" id="1588641"/>
    <lineage>
        <taxon>Bacteria</taxon>
        <taxon>Bacillati</taxon>
        <taxon>Actinomycetota</taxon>
        <taxon>Actinomycetes</taxon>
        <taxon>Micrococcales</taxon>
        <taxon>Microbacteriaceae</taxon>
        <taxon>Subtercola</taxon>
    </lineage>
</organism>
<evidence type="ECO:0000256" key="2">
    <source>
        <dbReference type="SAM" id="Phobius"/>
    </source>
</evidence>
<keyword evidence="4" id="KW-1185">Reference proteome</keyword>
<evidence type="ECO:0000313" key="3">
    <source>
        <dbReference type="EMBL" id="GGF36543.1"/>
    </source>
</evidence>
<keyword evidence="2" id="KW-1133">Transmembrane helix</keyword>
<sequence length="118" mass="12670">MSDHSDAPQGAPLGAASKAAAAGLKKNQPPTPEKPADTRTREQIKLDVVKNRQDLSDTLDAIEFKLNIPKQARFAAKRASDKFEELRRENPAVLVAGAAAVAAVFGGAVWLTVRVVRR</sequence>
<keyword evidence="2" id="KW-0472">Membrane</keyword>
<dbReference type="EMBL" id="BMGP01000006">
    <property type="protein sequence ID" value="GGF36543.1"/>
    <property type="molecule type" value="Genomic_DNA"/>
</dbReference>
<accession>A0A917EZY0</accession>
<evidence type="ECO:0000313" key="4">
    <source>
        <dbReference type="Proteomes" id="UP000598775"/>
    </source>
</evidence>
<evidence type="ECO:0000256" key="1">
    <source>
        <dbReference type="SAM" id="MobiDB-lite"/>
    </source>
</evidence>
<reference evidence="3 4" key="1">
    <citation type="journal article" date="2014" name="Int. J. Syst. Evol. Microbiol.">
        <title>Complete genome sequence of Corynebacterium casei LMG S-19264T (=DSM 44701T), isolated from a smear-ripened cheese.</title>
        <authorList>
            <consortium name="US DOE Joint Genome Institute (JGI-PGF)"/>
            <person name="Walter F."/>
            <person name="Albersmeier A."/>
            <person name="Kalinowski J."/>
            <person name="Ruckert C."/>
        </authorList>
    </citation>
    <scope>NUCLEOTIDE SEQUENCE [LARGE SCALE GENOMIC DNA]</scope>
    <source>
        <strain evidence="3 4">CGMCC 1.12976</strain>
    </source>
</reference>
<protein>
    <recommendedName>
        <fullName evidence="5">DUF3618 domain-containing protein</fullName>
    </recommendedName>
</protein>
<dbReference type="Pfam" id="PF12277">
    <property type="entry name" value="DUF3618"/>
    <property type="match status" value="1"/>
</dbReference>